<dbReference type="Proteomes" id="UP000257109">
    <property type="component" value="Unassembled WGS sequence"/>
</dbReference>
<keyword evidence="1" id="KW-0812">Transmembrane</keyword>
<organism evidence="2 3">
    <name type="scientific">Mucuna pruriens</name>
    <name type="common">Velvet bean</name>
    <name type="synonym">Dolichos pruriens</name>
    <dbReference type="NCBI Taxonomy" id="157652"/>
    <lineage>
        <taxon>Eukaryota</taxon>
        <taxon>Viridiplantae</taxon>
        <taxon>Streptophyta</taxon>
        <taxon>Embryophyta</taxon>
        <taxon>Tracheophyta</taxon>
        <taxon>Spermatophyta</taxon>
        <taxon>Magnoliopsida</taxon>
        <taxon>eudicotyledons</taxon>
        <taxon>Gunneridae</taxon>
        <taxon>Pentapetalae</taxon>
        <taxon>rosids</taxon>
        <taxon>fabids</taxon>
        <taxon>Fabales</taxon>
        <taxon>Fabaceae</taxon>
        <taxon>Papilionoideae</taxon>
        <taxon>50 kb inversion clade</taxon>
        <taxon>NPAAA clade</taxon>
        <taxon>indigoferoid/millettioid clade</taxon>
        <taxon>Phaseoleae</taxon>
        <taxon>Mucuna</taxon>
    </lineage>
</organism>
<evidence type="ECO:0000256" key="1">
    <source>
        <dbReference type="SAM" id="Phobius"/>
    </source>
</evidence>
<protein>
    <submittedName>
        <fullName evidence="2">Uncharacterized protein</fullName>
    </submittedName>
</protein>
<keyword evidence="1" id="KW-1133">Transmembrane helix</keyword>
<name>A0A371EZA6_MUCPR</name>
<proteinExistence type="predicted"/>
<reference evidence="2" key="1">
    <citation type="submission" date="2018-05" db="EMBL/GenBank/DDBJ databases">
        <title>Draft genome of Mucuna pruriens seed.</title>
        <authorList>
            <person name="Nnadi N.E."/>
            <person name="Vos R."/>
            <person name="Hasami M.H."/>
            <person name="Devisetty U.K."/>
            <person name="Aguiy J.C."/>
        </authorList>
    </citation>
    <scope>NUCLEOTIDE SEQUENCE [LARGE SCALE GENOMIC DNA]</scope>
    <source>
        <strain evidence="2">JCA_2017</strain>
    </source>
</reference>
<evidence type="ECO:0000313" key="3">
    <source>
        <dbReference type="Proteomes" id="UP000257109"/>
    </source>
</evidence>
<evidence type="ECO:0000313" key="2">
    <source>
        <dbReference type="EMBL" id="RDX71376.1"/>
    </source>
</evidence>
<accession>A0A371EZA6</accession>
<keyword evidence="3" id="KW-1185">Reference proteome</keyword>
<gene>
    <name evidence="2" type="ORF">CR513_49293</name>
</gene>
<comment type="caution">
    <text evidence="2">The sequence shown here is derived from an EMBL/GenBank/DDBJ whole genome shotgun (WGS) entry which is preliminary data.</text>
</comment>
<feature type="transmembrane region" description="Helical" evidence="1">
    <location>
        <begin position="12"/>
        <end position="32"/>
    </location>
</feature>
<dbReference type="AlphaFoldDB" id="A0A371EZA6"/>
<feature type="non-terminal residue" evidence="2">
    <location>
        <position position="1"/>
    </location>
</feature>
<sequence>MKTSSFPSRCDFTGGFASYIVFFVIVPSINVVKERHNTSIVALTQDKEFYSLLHIQMQIREVAKSPLEIYTGYRVFLGTSSISWKDPVDDITKITM</sequence>
<keyword evidence="1" id="KW-0472">Membrane</keyword>
<dbReference type="EMBL" id="QJKJ01011356">
    <property type="protein sequence ID" value="RDX71376.1"/>
    <property type="molecule type" value="Genomic_DNA"/>
</dbReference>